<proteinExistence type="inferred from homology"/>
<feature type="binding site" evidence="8">
    <location>
        <position position="85"/>
    </location>
    <ligand>
        <name>[4Fe-4S] cluster</name>
        <dbReference type="ChEBI" id="CHEBI:49883"/>
        <label>2</label>
        <note>4Fe-4S-S-AdoMet</note>
    </ligand>
</feature>
<dbReference type="NCBIfam" id="TIGR00510">
    <property type="entry name" value="lipA"/>
    <property type="match status" value="1"/>
</dbReference>
<keyword evidence="8" id="KW-0963">Cytoplasm</keyword>
<dbReference type="Pfam" id="PF16881">
    <property type="entry name" value="LIAS_N"/>
    <property type="match status" value="1"/>
</dbReference>
<dbReference type="SUPFAM" id="SSF102114">
    <property type="entry name" value="Radical SAM enzymes"/>
    <property type="match status" value="1"/>
</dbReference>
<dbReference type="SMART" id="SM00729">
    <property type="entry name" value="Elp3"/>
    <property type="match status" value="1"/>
</dbReference>
<dbReference type="PANTHER" id="PTHR10949">
    <property type="entry name" value="LIPOYL SYNTHASE"/>
    <property type="match status" value="1"/>
</dbReference>
<evidence type="ECO:0000256" key="2">
    <source>
        <dbReference type="ARBA" id="ARBA00022679"/>
    </source>
</evidence>
<dbReference type="GO" id="GO:0005737">
    <property type="term" value="C:cytoplasm"/>
    <property type="evidence" value="ECO:0007669"/>
    <property type="project" value="UniProtKB-SubCell"/>
</dbReference>
<dbReference type="InterPro" id="IPR031691">
    <property type="entry name" value="LIAS_N"/>
</dbReference>
<evidence type="ECO:0000256" key="3">
    <source>
        <dbReference type="ARBA" id="ARBA00022691"/>
    </source>
</evidence>
<dbReference type="Proteomes" id="UP000298173">
    <property type="component" value="Unassembled WGS sequence"/>
</dbReference>
<dbReference type="OrthoDB" id="9787898at2"/>
<dbReference type="AlphaFoldDB" id="A0A4R8V1R5"/>
<accession>A0A4R8V1R5</accession>
<comment type="pathway">
    <text evidence="8">Protein modification; protein lipoylation via endogenous pathway; protein N(6)-(lipoyl)lysine from octanoyl-[acyl-carrier-protein]: step 2/2.</text>
</comment>
<comment type="catalytic activity">
    <reaction evidence="7 8">
        <text>[[Fe-S] cluster scaffold protein carrying a second [4Fe-4S](2+) cluster] + N(6)-octanoyl-L-lysyl-[protein] + 2 oxidized [2Fe-2S]-[ferredoxin] + 2 S-adenosyl-L-methionine + 4 H(+) = [[Fe-S] cluster scaffold protein] + N(6)-[(R)-dihydrolipoyl]-L-lysyl-[protein] + 4 Fe(3+) + 2 hydrogen sulfide + 2 5'-deoxyadenosine + 2 L-methionine + 2 reduced [2Fe-2S]-[ferredoxin]</text>
        <dbReference type="Rhea" id="RHEA:16585"/>
        <dbReference type="Rhea" id="RHEA-COMP:9928"/>
        <dbReference type="Rhea" id="RHEA-COMP:10000"/>
        <dbReference type="Rhea" id="RHEA-COMP:10001"/>
        <dbReference type="Rhea" id="RHEA-COMP:10475"/>
        <dbReference type="Rhea" id="RHEA-COMP:14568"/>
        <dbReference type="Rhea" id="RHEA-COMP:14569"/>
        <dbReference type="ChEBI" id="CHEBI:15378"/>
        <dbReference type="ChEBI" id="CHEBI:17319"/>
        <dbReference type="ChEBI" id="CHEBI:29034"/>
        <dbReference type="ChEBI" id="CHEBI:29919"/>
        <dbReference type="ChEBI" id="CHEBI:33722"/>
        <dbReference type="ChEBI" id="CHEBI:33737"/>
        <dbReference type="ChEBI" id="CHEBI:33738"/>
        <dbReference type="ChEBI" id="CHEBI:57844"/>
        <dbReference type="ChEBI" id="CHEBI:59789"/>
        <dbReference type="ChEBI" id="CHEBI:78809"/>
        <dbReference type="ChEBI" id="CHEBI:83100"/>
        <dbReference type="EC" id="2.8.1.8"/>
    </reaction>
</comment>
<evidence type="ECO:0000256" key="1">
    <source>
        <dbReference type="ARBA" id="ARBA00022485"/>
    </source>
</evidence>
<evidence type="ECO:0000256" key="7">
    <source>
        <dbReference type="ARBA" id="ARBA00047326"/>
    </source>
</evidence>
<feature type="binding site" evidence="8">
    <location>
        <position position="81"/>
    </location>
    <ligand>
        <name>[4Fe-4S] cluster</name>
        <dbReference type="ChEBI" id="CHEBI:49883"/>
        <label>2</label>
        <note>4Fe-4S-S-AdoMet</note>
    </ligand>
</feature>
<dbReference type="SFLD" id="SFLDG01058">
    <property type="entry name" value="lipoyl_synthase_like"/>
    <property type="match status" value="1"/>
</dbReference>
<reference evidence="10 11" key="1">
    <citation type="submission" date="2019-03" db="EMBL/GenBank/DDBJ databases">
        <title>Genomics of glacier-inhabiting Cryobacterium strains.</title>
        <authorList>
            <person name="Liu Q."/>
            <person name="Xin Y.-H."/>
        </authorList>
    </citation>
    <scope>NUCLEOTIDE SEQUENCE [LARGE SCALE GENOMIC DNA]</scope>
    <source>
        <strain evidence="10 11">HLT2-23</strain>
    </source>
</reference>
<keyword evidence="6 8" id="KW-0411">Iron-sulfur</keyword>
<dbReference type="GO" id="GO:0046872">
    <property type="term" value="F:metal ion binding"/>
    <property type="evidence" value="ECO:0007669"/>
    <property type="project" value="UniProtKB-KW"/>
</dbReference>
<dbReference type="InterPro" id="IPR013785">
    <property type="entry name" value="Aldolase_TIM"/>
</dbReference>
<dbReference type="GO" id="GO:0009249">
    <property type="term" value="P:protein lipoylation"/>
    <property type="evidence" value="ECO:0007669"/>
    <property type="project" value="UniProtKB-UniRule"/>
</dbReference>
<dbReference type="RefSeq" id="WP_134501354.1">
    <property type="nucleotide sequence ID" value="NZ_SOEY01000006.1"/>
</dbReference>
<keyword evidence="5 8" id="KW-0408">Iron</keyword>
<keyword evidence="3 8" id="KW-0949">S-adenosyl-L-methionine</keyword>
<dbReference type="SFLD" id="SFLDS00029">
    <property type="entry name" value="Radical_SAM"/>
    <property type="match status" value="1"/>
</dbReference>
<comment type="cofactor">
    <cofactor evidence="8">
        <name>[4Fe-4S] cluster</name>
        <dbReference type="ChEBI" id="CHEBI:49883"/>
    </cofactor>
    <text evidence="8">Binds 2 [4Fe-4S] clusters per subunit. One cluster is coordinated with 3 cysteines and an exchangeable S-adenosyl-L-methionine.</text>
</comment>
<dbReference type="InterPro" id="IPR003698">
    <property type="entry name" value="Lipoyl_synth"/>
</dbReference>
<dbReference type="Pfam" id="PF04055">
    <property type="entry name" value="Radical_SAM"/>
    <property type="match status" value="1"/>
</dbReference>
<dbReference type="NCBIfam" id="NF004019">
    <property type="entry name" value="PRK05481.1"/>
    <property type="match status" value="1"/>
</dbReference>
<dbReference type="PROSITE" id="PS51918">
    <property type="entry name" value="RADICAL_SAM"/>
    <property type="match status" value="1"/>
</dbReference>
<dbReference type="CDD" id="cd01335">
    <property type="entry name" value="Radical_SAM"/>
    <property type="match status" value="1"/>
</dbReference>
<feature type="binding site" evidence="8">
    <location>
        <position position="55"/>
    </location>
    <ligand>
        <name>[4Fe-4S] cluster</name>
        <dbReference type="ChEBI" id="CHEBI:49883"/>
        <label>1</label>
    </ligand>
</feature>
<sequence length="329" mass="36900">MSAVPEGRKLLRLEIRNAETPIERKPAWIKTVARMGPEYQKLQSLVKTENLHTVCQEAGCPNIFECWEDREATFLIGGSQCTRRCDFCQIDTGKPAEYDTDEPRRVGESVVTMNLRYATVTGVARDDLPDEGAWLYAETIRQIHQQSPGTGVEILVPDFSGNPEHLAQVFDAKPEVFAHNVETVPRIFKRIRPAFRYDRSLDVLTQGRNAGLITKSNLILGMGEERAEITQALHDLYEAGTDIITITQYLRPSARHLPVARWVRPEEFVELNEEAKEIGFLGVLSGPLVRSSYRAGRLWAQSMVATGRAIPPELRQLADAQLGFAQAVS</sequence>
<protein>
    <recommendedName>
        <fullName evidence="8">Lipoyl synthase</fullName>
        <ecNumber evidence="8">2.8.1.8</ecNumber>
    </recommendedName>
    <alternativeName>
        <fullName evidence="8">Lip-syn</fullName>
        <shortName evidence="8">LS</shortName>
    </alternativeName>
    <alternativeName>
        <fullName evidence="8">Lipoate synthase</fullName>
    </alternativeName>
    <alternativeName>
        <fullName evidence="8">Lipoic acid synthase</fullName>
    </alternativeName>
    <alternativeName>
        <fullName evidence="8">Sulfur insertion protein LipA</fullName>
    </alternativeName>
</protein>
<comment type="similarity">
    <text evidence="8">Belongs to the radical SAM superfamily. Lipoyl synthase family.</text>
</comment>
<keyword evidence="2 8" id="KW-0808">Transferase</keyword>
<keyword evidence="11" id="KW-1185">Reference proteome</keyword>
<dbReference type="EC" id="2.8.1.8" evidence="8"/>
<evidence type="ECO:0000256" key="6">
    <source>
        <dbReference type="ARBA" id="ARBA00023014"/>
    </source>
</evidence>
<dbReference type="HAMAP" id="MF_00206">
    <property type="entry name" value="Lipoyl_synth"/>
    <property type="match status" value="1"/>
</dbReference>
<dbReference type="NCBIfam" id="NF009544">
    <property type="entry name" value="PRK12928.1"/>
    <property type="match status" value="1"/>
</dbReference>
<comment type="function">
    <text evidence="8">Catalyzes the radical-mediated insertion of two sulfur atoms into the C-6 and C-8 positions of the octanoyl moiety bound to the lipoyl domains of lipoate-dependent enzymes, thereby converting the octanoylated domains into lipoylated derivatives.</text>
</comment>
<comment type="subcellular location">
    <subcellularLocation>
        <location evidence="8">Cytoplasm</location>
    </subcellularLocation>
</comment>
<feature type="binding site" evidence="8">
    <location>
        <position position="88"/>
    </location>
    <ligand>
        <name>[4Fe-4S] cluster</name>
        <dbReference type="ChEBI" id="CHEBI:49883"/>
        <label>2</label>
        <note>4Fe-4S-S-AdoMet</note>
    </ligand>
</feature>
<organism evidence="10 11">
    <name type="scientific">Cryobacterium glaciale</name>
    <dbReference type="NCBI Taxonomy" id="1259145"/>
    <lineage>
        <taxon>Bacteria</taxon>
        <taxon>Bacillati</taxon>
        <taxon>Actinomycetota</taxon>
        <taxon>Actinomycetes</taxon>
        <taxon>Micrococcales</taxon>
        <taxon>Microbacteriaceae</taxon>
        <taxon>Cryobacterium</taxon>
    </lineage>
</organism>
<dbReference type="GO" id="GO:0016992">
    <property type="term" value="F:lipoate synthase activity"/>
    <property type="evidence" value="ECO:0007669"/>
    <property type="project" value="UniProtKB-UniRule"/>
</dbReference>
<dbReference type="Gene3D" id="3.20.20.70">
    <property type="entry name" value="Aldolase class I"/>
    <property type="match status" value="1"/>
</dbReference>
<keyword evidence="4 8" id="KW-0479">Metal-binding</keyword>
<evidence type="ECO:0000256" key="5">
    <source>
        <dbReference type="ARBA" id="ARBA00023004"/>
    </source>
</evidence>
<dbReference type="InterPro" id="IPR058240">
    <property type="entry name" value="rSAM_sf"/>
</dbReference>
<feature type="binding site" evidence="8">
    <location>
        <position position="66"/>
    </location>
    <ligand>
        <name>[4Fe-4S] cluster</name>
        <dbReference type="ChEBI" id="CHEBI:49883"/>
        <label>1</label>
    </ligand>
</feature>
<dbReference type="PANTHER" id="PTHR10949:SF0">
    <property type="entry name" value="LIPOYL SYNTHASE, MITOCHONDRIAL"/>
    <property type="match status" value="1"/>
</dbReference>
<feature type="domain" description="Radical SAM core" evidence="9">
    <location>
        <begin position="67"/>
        <end position="281"/>
    </location>
</feature>
<evidence type="ECO:0000256" key="8">
    <source>
        <dbReference type="HAMAP-Rule" id="MF_00206"/>
    </source>
</evidence>
<name>A0A4R8V1R5_9MICO</name>
<gene>
    <name evidence="8 10" type="primary">lipA</name>
    <name evidence="10" type="ORF">E3O06_01985</name>
</gene>
<evidence type="ECO:0000313" key="11">
    <source>
        <dbReference type="Proteomes" id="UP000298173"/>
    </source>
</evidence>
<dbReference type="InterPro" id="IPR007197">
    <property type="entry name" value="rSAM"/>
</dbReference>
<dbReference type="EMBL" id="SOEY01000006">
    <property type="protein sequence ID" value="TFB76176.1"/>
    <property type="molecule type" value="Genomic_DNA"/>
</dbReference>
<dbReference type="PIRSF" id="PIRSF005963">
    <property type="entry name" value="Lipoyl_synth"/>
    <property type="match status" value="1"/>
</dbReference>
<evidence type="ECO:0000256" key="4">
    <source>
        <dbReference type="ARBA" id="ARBA00022723"/>
    </source>
</evidence>
<keyword evidence="1 8" id="KW-0004">4Fe-4S</keyword>
<evidence type="ECO:0000313" key="10">
    <source>
        <dbReference type="EMBL" id="TFB76176.1"/>
    </source>
</evidence>
<dbReference type="UniPathway" id="UPA00538">
    <property type="reaction ID" value="UER00593"/>
</dbReference>
<feature type="binding site" evidence="8">
    <location>
        <position position="60"/>
    </location>
    <ligand>
        <name>[4Fe-4S] cluster</name>
        <dbReference type="ChEBI" id="CHEBI:49883"/>
        <label>1</label>
    </ligand>
</feature>
<dbReference type="GO" id="GO:0051539">
    <property type="term" value="F:4 iron, 4 sulfur cluster binding"/>
    <property type="evidence" value="ECO:0007669"/>
    <property type="project" value="UniProtKB-UniRule"/>
</dbReference>
<feature type="binding site" evidence="8">
    <location>
        <position position="292"/>
    </location>
    <ligand>
        <name>[4Fe-4S] cluster</name>
        <dbReference type="ChEBI" id="CHEBI:49883"/>
        <label>1</label>
    </ligand>
</feature>
<dbReference type="SFLD" id="SFLDF00271">
    <property type="entry name" value="lipoyl_synthase"/>
    <property type="match status" value="1"/>
</dbReference>
<comment type="caution">
    <text evidence="10">The sequence shown here is derived from an EMBL/GenBank/DDBJ whole genome shotgun (WGS) entry which is preliminary data.</text>
</comment>
<dbReference type="InterPro" id="IPR006638">
    <property type="entry name" value="Elp3/MiaA/NifB-like_rSAM"/>
</dbReference>
<evidence type="ECO:0000259" key="9">
    <source>
        <dbReference type="PROSITE" id="PS51918"/>
    </source>
</evidence>